<comment type="similarity">
    <text evidence="2 6">Belongs to the mitochondrial carrier (TC 2.A.29) family.</text>
</comment>
<dbReference type="EMBL" id="PZQS01000001">
    <property type="protein sequence ID" value="PVD38786.1"/>
    <property type="molecule type" value="Genomic_DNA"/>
</dbReference>
<evidence type="ECO:0000313" key="8">
    <source>
        <dbReference type="EMBL" id="PVD38786.1"/>
    </source>
</evidence>
<feature type="compositionally biased region" description="Polar residues" evidence="7">
    <location>
        <begin position="1"/>
        <end position="11"/>
    </location>
</feature>
<dbReference type="GO" id="GO:0016020">
    <property type="term" value="C:membrane"/>
    <property type="evidence" value="ECO:0007669"/>
    <property type="project" value="UniProtKB-SubCell"/>
</dbReference>
<dbReference type="InterPro" id="IPR018108">
    <property type="entry name" value="MCP_transmembrane"/>
</dbReference>
<feature type="repeat" description="Solcar" evidence="5">
    <location>
        <begin position="27"/>
        <end position="113"/>
    </location>
</feature>
<evidence type="ECO:0000256" key="6">
    <source>
        <dbReference type="RuleBase" id="RU000488"/>
    </source>
</evidence>
<dbReference type="PROSITE" id="PS50920">
    <property type="entry name" value="SOLCAR"/>
    <property type="match status" value="2"/>
</dbReference>
<dbReference type="PANTHER" id="PTHR46181">
    <property type="entry name" value="MITOCHONDRIAL GLYCINE TRANSPORTER"/>
    <property type="match status" value="1"/>
</dbReference>
<feature type="compositionally biased region" description="Basic and acidic residues" evidence="7">
    <location>
        <begin position="12"/>
        <end position="21"/>
    </location>
</feature>
<evidence type="ECO:0000256" key="4">
    <source>
        <dbReference type="ARBA" id="ARBA00023136"/>
    </source>
</evidence>
<dbReference type="SUPFAM" id="SSF103506">
    <property type="entry name" value="Mitochondrial carrier"/>
    <property type="match status" value="1"/>
</dbReference>
<evidence type="ECO:0000256" key="1">
    <source>
        <dbReference type="ARBA" id="ARBA00004141"/>
    </source>
</evidence>
<dbReference type="InterPro" id="IPR023395">
    <property type="entry name" value="MCP_dom_sf"/>
</dbReference>
<evidence type="ECO:0000256" key="2">
    <source>
        <dbReference type="ARBA" id="ARBA00006375"/>
    </source>
</evidence>
<evidence type="ECO:0000313" key="9">
    <source>
        <dbReference type="Proteomes" id="UP000245119"/>
    </source>
</evidence>
<accession>A0A2T7PZC9</accession>
<evidence type="ECO:0000256" key="3">
    <source>
        <dbReference type="ARBA" id="ARBA00022692"/>
    </source>
</evidence>
<dbReference type="GO" id="GO:1904983">
    <property type="term" value="P:glycine import into mitochondrion"/>
    <property type="evidence" value="ECO:0007669"/>
    <property type="project" value="TreeGrafter"/>
</dbReference>
<evidence type="ECO:0000256" key="5">
    <source>
        <dbReference type="PROSITE-ProRule" id="PRU00282"/>
    </source>
</evidence>
<reference evidence="8 9" key="1">
    <citation type="submission" date="2018-04" db="EMBL/GenBank/DDBJ databases">
        <title>The genome of golden apple snail Pomacea canaliculata provides insight into stress tolerance and invasive adaptation.</title>
        <authorList>
            <person name="Liu C."/>
            <person name="Liu B."/>
            <person name="Ren Y."/>
            <person name="Zhang Y."/>
            <person name="Wang H."/>
            <person name="Li S."/>
            <person name="Jiang F."/>
            <person name="Yin L."/>
            <person name="Zhang G."/>
            <person name="Qian W."/>
            <person name="Fan W."/>
        </authorList>
    </citation>
    <scope>NUCLEOTIDE SEQUENCE [LARGE SCALE GENOMIC DNA]</scope>
    <source>
        <strain evidence="8">SZHN2017</strain>
        <tissue evidence="8">Muscle</tissue>
    </source>
</reference>
<dbReference type="OrthoDB" id="1924968at2759"/>
<dbReference type="PANTHER" id="PTHR46181:SF3">
    <property type="entry name" value="MITOCHONDRIAL GLYCINE TRANSPORTER"/>
    <property type="match status" value="1"/>
</dbReference>
<name>A0A2T7PZC9_POMCA</name>
<proteinExistence type="inferred from homology"/>
<keyword evidence="4 5" id="KW-0472">Membrane</keyword>
<evidence type="ECO:0000256" key="7">
    <source>
        <dbReference type="SAM" id="MobiDB-lite"/>
    </source>
</evidence>
<comment type="subcellular location">
    <subcellularLocation>
        <location evidence="1">Membrane</location>
        <topology evidence="1">Multi-pass membrane protein</topology>
    </subcellularLocation>
</comment>
<dbReference type="GO" id="GO:0005739">
    <property type="term" value="C:mitochondrion"/>
    <property type="evidence" value="ECO:0007669"/>
    <property type="project" value="TreeGrafter"/>
</dbReference>
<organism evidence="8 9">
    <name type="scientific">Pomacea canaliculata</name>
    <name type="common">Golden apple snail</name>
    <dbReference type="NCBI Taxonomy" id="400727"/>
    <lineage>
        <taxon>Eukaryota</taxon>
        <taxon>Metazoa</taxon>
        <taxon>Spiralia</taxon>
        <taxon>Lophotrochozoa</taxon>
        <taxon>Mollusca</taxon>
        <taxon>Gastropoda</taxon>
        <taxon>Caenogastropoda</taxon>
        <taxon>Architaenioglossa</taxon>
        <taxon>Ampullarioidea</taxon>
        <taxon>Ampullariidae</taxon>
        <taxon>Pomacea</taxon>
    </lineage>
</organism>
<feature type="repeat" description="Solcar" evidence="5">
    <location>
        <begin position="119"/>
        <end position="203"/>
    </location>
</feature>
<dbReference type="Proteomes" id="UP000245119">
    <property type="component" value="Linkage Group LG1"/>
</dbReference>
<keyword evidence="6" id="KW-0813">Transport</keyword>
<gene>
    <name evidence="8" type="ORF">C0Q70_01409</name>
</gene>
<dbReference type="AlphaFoldDB" id="A0A2T7PZC9"/>
<dbReference type="Pfam" id="PF00153">
    <property type="entry name" value="Mito_carr"/>
    <property type="match status" value="3"/>
</dbReference>
<keyword evidence="9" id="KW-1185">Reference proteome</keyword>
<dbReference type="STRING" id="400727.A0A2T7PZC9"/>
<sequence>MQTTDTPTPSNKPREKGKGMDERLISSPVIQAFLAGATGGSVSAIILQPLDLVKTRLQSSIYVGSNTGVMKVVISVVQKERIAGLWTGAWPSVTRCGPGIGLYFGILHWLKKDLGSANPSALESLLLGMSARSISCSLILPITVIKTRYESGAFRYRGIAHALTVIYKAEGLRGITRESFQVMMDFCNGAMAGFLASFVTQPADVIKTSMQMYPAKHQSIMQSCCLFIRNEDLQGFGEAFFFAHFAVRL</sequence>
<keyword evidence="3 5" id="KW-0812">Transmembrane</keyword>
<dbReference type="GO" id="GO:0015187">
    <property type="term" value="F:glycine transmembrane transporter activity"/>
    <property type="evidence" value="ECO:0007669"/>
    <property type="project" value="TreeGrafter"/>
</dbReference>
<dbReference type="Gene3D" id="1.50.40.10">
    <property type="entry name" value="Mitochondrial carrier domain"/>
    <property type="match status" value="2"/>
</dbReference>
<evidence type="ECO:0008006" key="10">
    <source>
        <dbReference type="Google" id="ProtNLM"/>
    </source>
</evidence>
<protein>
    <recommendedName>
        <fullName evidence="10">Solute carrier family 25 member 38</fullName>
    </recommendedName>
</protein>
<feature type="region of interest" description="Disordered" evidence="7">
    <location>
        <begin position="1"/>
        <end position="21"/>
    </location>
</feature>
<comment type="caution">
    <text evidence="8">The sequence shown here is derived from an EMBL/GenBank/DDBJ whole genome shotgun (WGS) entry which is preliminary data.</text>
</comment>